<dbReference type="InterPro" id="IPR008271">
    <property type="entry name" value="Ser/Thr_kinase_AS"/>
</dbReference>
<dbReference type="InterPro" id="IPR017441">
    <property type="entry name" value="Protein_kinase_ATP_BS"/>
</dbReference>
<feature type="compositionally biased region" description="Polar residues" evidence="9">
    <location>
        <begin position="800"/>
        <end position="809"/>
    </location>
</feature>
<keyword evidence="4 8" id="KW-0547">Nucleotide-binding</keyword>
<dbReference type="Gene3D" id="3.30.200.20">
    <property type="entry name" value="Phosphorylase Kinase, domain 1"/>
    <property type="match status" value="1"/>
</dbReference>
<dbReference type="InterPro" id="IPR050494">
    <property type="entry name" value="Ser_Thr_dual-spec_kinase"/>
</dbReference>
<keyword evidence="6 8" id="KW-0067">ATP-binding</keyword>
<dbReference type="PANTHER" id="PTHR24058:SF103">
    <property type="entry name" value="SERINE_THREONINE-PROTEIN KINASE PRP4 HOMOLOG"/>
    <property type="match status" value="1"/>
</dbReference>
<dbReference type="PANTHER" id="PTHR24058">
    <property type="entry name" value="DUAL SPECIFICITY PROTEIN KINASE"/>
    <property type="match status" value="1"/>
</dbReference>
<dbReference type="GO" id="GO:0004674">
    <property type="term" value="F:protein serine/threonine kinase activity"/>
    <property type="evidence" value="ECO:0007669"/>
    <property type="project" value="UniProtKB-KW"/>
</dbReference>
<accession>L2FQ52</accession>
<gene>
    <name evidence="11" type="ORF">CGGC5_11138</name>
</gene>
<reference evidence="11" key="1">
    <citation type="submission" date="2012-08" db="EMBL/GenBank/DDBJ databases">
        <title>Genome analysis of Colletotrichum orbiculare and Colletotrichum fructicola.</title>
        <authorList>
            <person name="Gan P.H.P."/>
            <person name="Ikeda K."/>
            <person name="Irieda H."/>
            <person name="Narusaka M."/>
            <person name="O'Connell R.J."/>
            <person name="Narusaka Y."/>
            <person name="Takano Y."/>
            <person name="Kubo Y."/>
            <person name="Shirasu K."/>
        </authorList>
    </citation>
    <scope>NUCLEOTIDE SEQUENCE</scope>
    <source>
        <strain evidence="11">Nara gc5</strain>
    </source>
</reference>
<feature type="compositionally biased region" description="Acidic residues" evidence="9">
    <location>
        <begin position="265"/>
        <end position="282"/>
    </location>
</feature>
<sequence>MASSSDEGEIVENDAVDLKATSLPKKFEGNGVDRQDRTRGRYSASKSPEHDSHPRHHTASNYNSSSSRRSRSPPPRDERDYAGGDRGGRQDTRRFRVHYEDGPRDDYRRSRVSYEDLDRPPSRGSNLAYDDHDRDRSRERDRDRDRDRYRERERDRDRERDRYPDKRARNRTRSPYRPPQRNERGRDDRYSRDSGRDRLSDSFRGLKYEDHRDRDTRNGYSTNGGAVGKDFRASRGDAKPVKDSADQSNGSAGPSQNQPAPQAEAEPEQDFEEPMVVDEEAEIERRRRRRDELLAKSSSATPLLVHALHASDKSAVSTPARQGTPGGDVDTPISGEKPMPSYATPTKRSDIGSPAQDGSSPGTIDIVNETDLMNTHGGGKATEEDGPSAADYDPTVDMKEDERRDERRHGNVGMHGEALETQPEVQPEEQPEEPPAEKSTGDEEDDDFDMFAEDFDDDKYAAPKPSKVLAVDETKASPALGQPNGAILEGDDKDGYYKLRIGEILNGRYQVQSALGKGMFSGVARAVDITNKKLVAIKIMRNNDALRKGGFTEIAILQKLNDADPDNRKHIVKFERHFDHKGHLCMAFENLSLNLREVLKKFGNNVGINLVATRAYAHQIFIGLAHMRKCSVIHADLKPDNILVNESRNVLKICDLGTGIDKSDAATAHNEITPYLVSRFYRAPEIILGMPYDYSIDMWSIGCTLYELYTGKILFAGDSNNQMLKAIMEIRGKITPKLYKRGQLAPMHFDEQGNFVSMERDKVLGKDRGDLAWRRSAAQPEVGISGPSAPERGPRWPWPAQTTSNQPFSDRSDSHEQLGPGPDQDTLRSQTSVPTSEECIRAWKLEQICCHGLTIPSFAAKAPSPLFRLPTPALHLGSNIFAINLSPVTVCSWQLRTPLPRPFLNLCTLTTVRVLPVVKPTRDLRTRLFAASAGMNDAETRDLNHFVDLLEHCLTLNPEKRIKPADALKHPFFTARSAPAKR</sequence>
<evidence type="ECO:0000256" key="3">
    <source>
        <dbReference type="ARBA" id="ARBA00022679"/>
    </source>
</evidence>
<dbReference type="SUPFAM" id="SSF56112">
    <property type="entry name" value="Protein kinase-like (PK-like)"/>
    <property type="match status" value="1"/>
</dbReference>
<keyword evidence="5 11" id="KW-0418">Kinase</keyword>
<keyword evidence="2" id="KW-0723">Serine/threonine-protein kinase</keyword>
<keyword evidence="3" id="KW-0808">Transferase</keyword>
<dbReference type="EC" id="2.7.11.1" evidence="1"/>
<dbReference type="InterPro" id="IPR000719">
    <property type="entry name" value="Prot_kinase_dom"/>
</dbReference>
<name>L2FQ52_COLFN</name>
<evidence type="ECO:0000259" key="10">
    <source>
        <dbReference type="PROSITE" id="PS50011"/>
    </source>
</evidence>
<dbReference type="FunFam" id="1.10.510.10:FF:000078">
    <property type="entry name" value="Serine/threonine-protein kinase PRP4 homolog"/>
    <property type="match status" value="1"/>
</dbReference>
<dbReference type="PROSITE" id="PS00108">
    <property type="entry name" value="PROTEIN_KINASE_ST"/>
    <property type="match status" value="1"/>
</dbReference>
<evidence type="ECO:0000256" key="7">
    <source>
        <dbReference type="ARBA" id="ARBA00023596"/>
    </source>
</evidence>
<feature type="compositionally biased region" description="Basic and acidic residues" evidence="9">
    <location>
        <begin position="74"/>
        <end position="121"/>
    </location>
</feature>
<dbReference type="GO" id="GO:0005524">
    <property type="term" value="F:ATP binding"/>
    <property type="evidence" value="ECO:0007669"/>
    <property type="project" value="UniProtKB-UniRule"/>
</dbReference>
<feature type="compositionally biased region" description="Basic and acidic residues" evidence="9">
    <location>
        <begin position="180"/>
        <end position="217"/>
    </location>
</feature>
<evidence type="ECO:0000256" key="8">
    <source>
        <dbReference type="PROSITE-ProRule" id="PRU10141"/>
    </source>
</evidence>
<evidence type="ECO:0000256" key="2">
    <source>
        <dbReference type="ARBA" id="ARBA00022527"/>
    </source>
</evidence>
<dbReference type="SMART" id="SM00220">
    <property type="entry name" value="S_TKc"/>
    <property type="match status" value="1"/>
</dbReference>
<feature type="compositionally biased region" description="Basic and acidic residues" evidence="9">
    <location>
        <begin position="25"/>
        <end position="39"/>
    </location>
</feature>
<dbReference type="Pfam" id="PF00069">
    <property type="entry name" value="Pkinase"/>
    <property type="match status" value="1"/>
</dbReference>
<dbReference type="Gene3D" id="1.10.510.10">
    <property type="entry name" value="Transferase(Phosphotransferase) domain 1"/>
    <property type="match status" value="2"/>
</dbReference>
<feature type="compositionally biased region" description="Basic and acidic residues" evidence="9">
    <location>
        <begin position="396"/>
        <end position="409"/>
    </location>
</feature>
<protein>
    <recommendedName>
        <fullName evidence="1">non-specific serine/threonine protein kinase</fullName>
        <ecNumber evidence="1">2.7.11.1</ecNumber>
    </recommendedName>
</protein>
<proteinExistence type="inferred from homology"/>
<evidence type="ECO:0000313" key="11">
    <source>
        <dbReference type="EMBL" id="ELA28196.1"/>
    </source>
</evidence>
<feature type="domain" description="Protein kinase" evidence="10">
    <location>
        <begin position="509"/>
        <end position="973"/>
    </location>
</feature>
<dbReference type="STRING" id="1213859.L2FQ52"/>
<dbReference type="EMBL" id="KB020942">
    <property type="protein sequence ID" value="ELA28196.1"/>
    <property type="molecule type" value="Genomic_DNA"/>
</dbReference>
<evidence type="ECO:0000256" key="1">
    <source>
        <dbReference type="ARBA" id="ARBA00012513"/>
    </source>
</evidence>
<evidence type="ECO:0000256" key="6">
    <source>
        <dbReference type="ARBA" id="ARBA00022840"/>
    </source>
</evidence>
<evidence type="ECO:0000256" key="4">
    <source>
        <dbReference type="ARBA" id="ARBA00022741"/>
    </source>
</evidence>
<feature type="compositionally biased region" description="Basic and acidic residues" evidence="9">
    <location>
        <begin position="229"/>
        <end position="245"/>
    </location>
</feature>
<organism evidence="11">
    <name type="scientific">Colletotrichum fructicola (strain Nara gc5)</name>
    <name type="common">Anthracnose fungus</name>
    <name type="synonym">Colletotrichum gloeosporioides (strain Nara gc5)</name>
    <dbReference type="NCBI Taxonomy" id="1213859"/>
    <lineage>
        <taxon>Eukaryota</taxon>
        <taxon>Fungi</taxon>
        <taxon>Dikarya</taxon>
        <taxon>Ascomycota</taxon>
        <taxon>Pezizomycotina</taxon>
        <taxon>Sordariomycetes</taxon>
        <taxon>Hypocreomycetidae</taxon>
        <taxon>Glomerellales</taxon>
        <taxon>Glomerellaceae</taxon>
        <taxon>Colletotrichum</taxon>
        <taxon>Colletotrichum gloeosporioides species complex</taxon>
    </lineage>
</organism>
<dbReference type="InterPro" id="IPR011009">
    <property type="entry name" value="Kinase-like_dom_sf"/>
</dbReference>
<feature type="region of interest" description="Disordered" evidence="9">
    <location>
        <begin position="775"/>
        <end position="832"/>
    </location>
</feature>
<feature type="region of interest" description="Disordered" evidence="9">
    <location>
        <begin position="1"/>
        <end position="449"/>
    </location>
</feature>
<comment type="similarity">
    <text evidence="7">Belongs to the protein kinase superfamily. CMGC Ser/Thr protein kinase family.</text>
</comment>
<dbReference type="PROSITE" id="PS00107">
    <property type="entry name" value="PROTEIN_KINASE_ATP"/>
    <property type="match status" value="1"/>
</dbReference>
<evidence type="ECO:0000256" key="9">
    <source>
        <dbReference type="SAM" id="MobiDB-lite"/>
    </source>
</evidence>
<evidence type="ECO:0000256" key="5">
    <source>
        <dbReference type="ARBA" id="ARBA00022777"/>
    </source>
</evidence>
<feature type="compositionally biased region" description="Polar residues" evidence="9">
    <location>
        <begin position="246"/>
        <end position="257"/>
    </location>
</feature>
<feature type="compositionally biased region" description="Basic and acidic residues" evidence="9">
    <location>
        <begin position="129"/>
        <end position="167"/>
    </location>
</feature>
<dbReference type="AlphaFoldDB" id="L2FQ52"/>
<feature type="compositionally biased region" description="Acidic residues" evidence="9">
    <location>
        <begin position="1"/>
        <end position="15"/>
    </location>
</feature>
<feature type="binding site" evidence="8">
    <location>
        <position position="538"/>
    </location>
    <ligand>
        <name>ATP</name>
        <dbReference type="ChEBI" id="CHEBI:30616"/>
    </ligand>
</feature>
<dbReference type="HOGENOM" id="CLU_000288_5_5_1"/>
<dbReference type="PROSITE" id="PS50011">
    <property type="entry name" value="PROTEIN_KINASE_DOM"/>
    <property type="match status" value="1"/>
</dbReference>